<feature type="domain" description="Tail sheath protein C-terminal" evidence="3">
    <location>
        <begin position="306"/>
        <end position="410"/>
    </location>
</feature>
<dbReference type="InterPro" id="IPR035089">
    <property type="entry name" value="Phage_sheath_subtilisin"/>
</dbReference>
<evidence type="ECO:0000259" key="2">
    <source>
        <dbReference type="Pfam" id="PF04984"/>
    </source>
</evidence>
<dbReference type="InterPro" id="IPR052042">
    <property type="entry name" value="Tail_sheath_structural"/>
</dbReference>
<dbReference type="Pfam" id="PF04984">
    <property type="entry name" value="Phage_sheath_1"/>
    <property type="match status" value="1"/>
</dbReference>
<sequence length="417" mass="44759">MSNECKEGMMADYKVPGVYVEEPFGLALSIQTGQTAVPVFAFDASQLAAWEGAIDGAKVTQFDSWLAVTAALNLKRQEKVEGAINKLERKSETEEKSAGETAGNEFDNALAINALYQSLKLYFLNGGGYCYVAPVDQLTALVPALDDVTLLVQAGADQGSFKSAVAALCGVGKMCFAIFDGPNSELNTKGASDSNDVAKQAEHYPDTPYAAVYYPWLTVDGVENVTHFPPSGAVAGVYARVDRERGVWKAPANVEIIGAQPVFKVSDAVNAKANVPDSGGKSINVIRAFHGTGPLIWGARTLQSNQTTWRYVPVRRLFNAVEKDVKTAMSPALFEPNSAPTWERVRGAVDNYLHGLWKQGALQGSTPAQAYFVQIGLGVTMVQDDIDNGRMIIKVGLAAVRPAEFIVLQLTQDVVSA</sequence>
<reference evidence="4 5" key="1">
    <citation type="submission" date="2020-09" db="EMBL/GenBank/DDBJ databases">
        <title>Genome sequences of Mycetohabitans spp.</title>
        <authorList>
            <person name="Carter M.E."/>
            <person name="Carpenter S.C.D."/>
            <person name="Bogdanove A.J."/>
        </authorList>
    </citation>
    <scope>NUCLEOTIDE SEQUENCE [LARGE SCALE GENOMIC DNA]</scope>
    <source>
        <strain evidence="4 5">B12</strain>
    </source>
</reference>
<dbReference type="Proteomes" id="UP001493153">
    <property type="component" value="Chromosome"/>
</dbReference>
<keyword evidence="5" id="KW-1185">Reference proteome</keyword>
<proteinExistence type="inferred from homology"/>
<dbReference type="PANTHER" id="PTHR35861">
    <property type="match status" value="1"/>
</dbReference>
<dbReference type="InterPro" id="IPR020287">
    <property type="entry name" value="Tail_sheath_C"/>
</dbReference>
<evidence type="ECO:0000313" key="5">
    <source>
        <dbReference type="Proteomes" id="UP001493153"/>
    </source>
</evidence>
<protein>
    <submittedName>
        <fullName evidence="4">Phage tail sheath family protein</fullName>
    </submittedName>
</protein>
<dbReference type="Pfam" id="PF17482">
    <property type="entry name" value="Phage_sheath_1C"/>
    <property type="match status" value="1"/>
</dbReference>
<evidence type="ECO:0000259" key="3">
    <source>
        <dbReference type="Pfam" id="PF17482"/>
    </source>
</evidence>
<dbReference type="EMBL" id="CP062176">
    <property type="protein sequence ID" value="WXK38625.1"/>
    <property type="molecule type" value="Genomic_DNA"/>
</dbReference>
<evidence type="ECO:0000313" key="4">
    <source>
        <dbReference type="EMBL" id="WXK38625.1"/>
    </source>
</evidence>
<name>A0ABZ2PXN0_9BURK</name>
<feature type="domain" description="Tail sheath protein subtilisin-like" evidence="2">
    <location>
        <begin position="155"/>
        <end position="302"/>
    </location>
</feature>
<gene>
    <name evidence="4" type="ORF">IHE29_04760</name>
</gene>
<accession>A0ABZ2PXN0</accession>
<comment type="similarity">
    <text evidence="1">Belongs to the myoviridae tail sheath protein family.</text>
</comment>
<organism evidence="4 5">
    <name type="scientific">Mycetohabitans rhizoxinica</name>
    <dbReference type="NCBI Taxonomy" id="412963"/>
    <lineage>
        <taxon>Bacteria</taxon>
        <taxon>Pseudomonadati</taxon>
        <taxon>Pseudomonadota</taxon>
        <taxon>Betaproteobacteria</taxon>
        <taxon>Burkholderiales</taxon>
        <taxon>Burkholderiaceae</taxon>
        <taxon>Mycetohabitans</taxon>
    </lineage>
</organism>
<evidence type="ECO:0000256" key="1">
    <source>
        <dbReference type="ARBA" id="ARBA00008005"/>
    </source>
</evidence>
<dbReference type="RefSeq" id="WP_338911334.1">
    <property type="nucleotide sequence ID" value="NZ_CP062176.1"/>
</dbReference>
<dbReference type="Gene3D" id="3.40.50.11780">
    <property type="match status" value="1"/>
</dbReference>
<dbReference type="PANTHER" id="PTHR35861:SF1">
    <property type="entry name" value="PHAGE TAIL SHEATH PROTEIN"/>
    <property type="match status" value="1"/>
</dbReference>